<keyword evidence="5" id="KW-1185">Reference proteome</keyword>
<feature type="region of interest" description="Disordered" evidence="3">
    <location>
        <begin position="381"/>
        <end position="406"/>
    </location>
</feature>
<dbReference type="Pfam" id="PF10309">
    <property type="entry name" value="NCBP3"/>
    <property type="match status" value="1"/>
</dbReference>
<feature type="region of interest" description="Disordered" evidence="3">
    <location>
        <begin position="448"/>
        <end position="485"/>
    </location>
</feature>
<evidence type="ECO:0000256" key="3">
    <source>
        <dbReference type="SAM" id="MobiDB-lite"/>
    </source>
</evidence>
<evidence type="ECO:0000256" key="1">
    <source>
        <dbReference type="ARBA" id="ARBA00006069"/>
    </source>
</evidence>
<evidence type="ECO:0000313" key="4">
    <source>
        <dbReference type="EMBL" id="CAD7280068.1"/>
    </source>
</evidence>
<dbReference type="InterPro" id="IPR012677">
    <property type="entry name" value="Nucleotide-bd_a/b_plait_sf"/>
</dbReference>
<sequence>MENDFAPRVFTRSLERVDEAMEEGDPAQRREASRALVDAPVRAYENRNSWQGAGILPSERKLQERAARFGVSNPQVKRLTEENLEILYDSCQIPDVQRTDKETDDPPKAGRFRLNVLHLRGTDELSTAEIFEYFSSYGPRRVEWINDTSCNVVWENRYGAARALANISVGLVSESAKFAPVINKLEEEMDCEDGEINEPAVLTLPNEKLIHPSEVAIAVPPGFVWRLGPPCPKANVIIIRFATVEDRKRPWAEKRSDFYKKYGNPNFDGMTGLISDSRKRRIQEEKSMRRHSKPQFSKENPWGGLSSSWLDDWTTGRTPPAPPPSTHSSKSSIGGRDADSDLNLPLSSDADDSDGVEWESRNKKPRLRMYADELEKRAKEKEEEFVESSASSASQVDAEEPRPRSRRLRHRNDMKHLMVDLRQRLSRTDESNGLLRMDKIVRVTIQNPELRDRDDEEYDAESDTEPVVRRTATARRRSTDLRSLP</sequence>
<proteinExistence type="inferred from homology"/>
<dbReference type="PANTHER" id="PTHR16291">
    <property type="entry name" value="NUCLEAR CAP-BINDING PROTEIN SUBUNIT 3"/>
    <property type="match status" value="1"/>
</dbReference>
<dbReference type="OrthoDB" id="6352735at2759"/>
<dbReference type="GO" id="GO:0003729">
    <property type="term" value="F:mRNA binding"/>
    <property type="evidence" value="ECO:0007669"/>
    <property type="project" value="InterPro"/>
</dbReference>
<dbReference type="AlphaFoldDB" id="A0A7R9BU79"/>
<accession>A0A7R9BU79</accession>
<gene>
    <name evidence="4" type="ORF">NMOB1V02_LOCUS7732</name>
</gene>
<evidence type="ECO:0000313" key="5">
    <source>
        <dbReference type="Proteomes" id="UP000678499"/>
    </source>
</evidence>
<feature type="compositionally biased region" description="Acidic residues" evidence="3">
    <location>
        <begin position="454"/>
        <end position="464"/>
    </location>
</feature>
<comment type="similarity">
    <text evidence="1">Belongs to the NCBP3 family.</text>
</comment>
<reference evidence="4" key="1">
    <citation type="submission" date="2020-11" db="EMBL/GenBank/DDBJ databases">
        <authorList>
            <person name="Tran Van P."/>
        </authorList>
    </citation>
    <scope>NUCLEOTIDE SEQUENCE</scope>
</reference>
<dbReference type="EMBL" id="CAJPEX010001924">
    <property type="protein sequence ID" value="CAG0920220.1"/>
    <property type="molecule type" value="Genomic_DNA"/>
</dbReference>
<dbReference type="Proteomes" id="UP000678499">
    <property type="component" value="Unassembled WGS sequence"/>
</dbReference>
<dbReference type="EMBL" id="OA883961">
    <property type="protein sequence ID" value="CAD7280068.1"/>
    <property type="molecule type" value="Genomic_DNA"/>
</dbReference>
<feature type="compositionally biased region" description="Low complexity" evidence="3">
    <location>
        <begin position="387"/>
        <end position="396"/>
    </location>
</feature>
<feature type="region of interest" description="Disordered" evidence="3">
    <location>
        <begin position="270"/>
        <end position="359"/>
    </location>
</feature>
<dbReference type="PANTHER" id="PTHR16291:SF0">
    <property type="entry name" value="NUCLEAR CAP-BINDING PROTEIN SUBUNIT 3"/>
    <property type="match status" value="1"/>
</dbReference>
<evidence type="ECO:0000256" key="2">
    <source>
        <dbReference type="ARBA" id="ARBA00019876"/>
    </source>
</evidence>
<dbReference type="GO" id="GO:0005634">
    <property type="term" value="C:nucleus"/>
    <property type="evidence" value="ECO:0007669"/>
    <property type="project" value="TreeGrafter"/>
</dbReference>
<name>A0A7R9BU79_9CRUS</name>
<dbReference type="Gene3D" id="3.30.70.330">
    <property type="match status" value="1"/>
</dbReference>
<organism evidence="4">
    <name type="scientific">Notodromas monacha</name>
    <dbReference type="NCBI Taxonomy" id="399045"/>
    <lineage>
        <taxon>Eukaryota</taxon>
        <taxon>Metazoa</taxon>
        <taxon>Ecdysozoa</taxon>
        <taxon>Arthropoda</taxon>
        <taxon>Crustacea</taxon>
        <taxon>Oligostraca</taxon>
        <taxon>Ostracoda</taxon>
        <taxon>Podocopa</taxon>
        <taxon>Podocopida</taxon>
        <taxon>Cypridocopina</taxon>
        <taxon>Cypridoidea</taxon>
        <taxon>Cyprididae</taxon>
        <taxon>Notodromas</taxon>
    </lineage>
</organism>
<dbReference type="GO" id="GO:0000340">
    <property type="term" value="F:RNA 7-methylguanosine cap binding"/>
    <property type="evidence" value="ECO:0007669"/>
    <property type="project" value="InterPro"/>
</dbReference>
<protein>
    <recommendedName>
        <fullName evidence="2">Nuclear cap-binding protein subunit 3</fullName>
    </recommendedName>
</protein>
<dbReference type="InterPro" id="IPR019416">
    <property type="entry name" value="NCBP3"/>
</dbReference>